<dbReference type="GO" id="GO:0005886">
    <property type="term" value="C:plasma membrane"/>
    <property type="evidence" value="ECO:0007669"/>
    <property type="project" value="UniProtKB-SubCell"/>
</dbReference>
<dbReference type="PANTHER" id="PTHR13800">
    <property type="entry name" value="TRANSIENT RECEPTOR POTENTIAL CATION CHANNEL, SUBFAMILY M, MEMBER 6"/>
    <property type="match status" value="1"/>
</dbReference>
<dbReference type="PRINTS" id="PR01345">
    <property type="entry name" value="CERVTRCPTASE"/>
</dbReference>
<feature type="transmembrane region" description="Helical" evidence="14">
    <location>
        <begin position="1287"/>
        <end position="1309"/>
    </location>
</feature>
<evidence type="ECO:0000256" key="4">
    <source>
        <dbReference type="ARBA" id="ARBA00022475"/>
    </source>
</evidence>
<evidence type="ECO:0000256" key="7">
    <source>
        <dbReference type="ARBA" id="ARBA00022692"/>
    </source>
</evidence>
<dbReference type="Pfam" id="PF18139">
    <property type="entry name" value="LSDAT_euk"/>
    <property type="match status" value="1"/>
</dbReference>
<dbReference type="InterPro" id="IPR041491">
    <property type="entry name" value="TRPM_SLOG"/>
</dbReference>
<evidence type="ECO:0000256" key="10">
    <source>
        <dbReference type="ARBA" id="ARBA00023065"/>
    </source>
</evidence>
<name>A0A814AS97_9BILA</name>
<evidence type="ECO:0000256" key="13">
    <source>
        <dbReference type="SAM" id="Coils"/>
    </source>
</evidence>
<evidence type="ECO:0000313" key="20">
    <source>
        <dbReference type="Proteomes" id="UP000663879"/>
    </source>
</evidence>
<evidence type="ECO:0000259" key="15">
    <source>
        <dbReference type="Pfam" id="PF00078"/>
    </source>
</evidence>
<feature type="domain" description="TRPM-like" evidence="18">
    <location>
        <begin position="425"/>
        <end position="684"/>
    </location>
</feature>
<keyword evidence="5" id="KW-0109">Calcium transport</keyword>
<comment type="similarity">
    <text evidence="2">Belongs to the transient receptor (TC 1.A.4) family. LTrpC subfamily. TRPM2 sub-subfamily.</text>
</comment>
<keyword evidence="4" id="KW-1003">Cell membrane</keyword>
<evidence type="ECO:0000259" key="16">
    <source>
        <dbReference type="Pfam" id="PF00520"/>
    </source>
</evidence>
<proteinExistence type="inferred from homology"/>
<keyword evidence="12" id="KW-0407">Ion channel</keyword>
<dbReference type="InterPro" id="IPR015797">
    <property type="entry name" value="NUDIX_hydrolase-like_dom_sf"/>
</dbReference>
<evidence type="ECO:0000256" key="11">
    <source>
        <dbReference type="ARBA" id="ARBA00023136"/>
    </source>
</evidence>
<feature type="domain" description="TRPM SLOG" evidence="17">
    <location>
        <begin position="104"/>
        <end position="346"/>
    </location>
</feature>
<evidence type="ECO:0000259" key="17">
    <source>
        <dbReference type="Pfam" id="PF18139"/>
    </source>
</evidence>
<evidence type="ECO:0000256" key="6">
    <source>
        <dbReference type="ARBA" id="ARBA00022673"/>
    </source>
</evidence>
<dbReference type="PANTHER" id="PTHR13800:SF12">
    <property type="entry name" value="TRANSIENT RECEPTOR POTENTIAL CATION CHANNEL SUBFAMILY M MEMBER-LIKE 2"/>
    <property type="match status" value="1"/>
</dbReference>
<sequence length="1760" mass="204498">MFRNIFSNNPANIDQVLLNSLNEVTIKKLKIKKSRCAYFLPNENADNCGCGLPRKDHDKRLIESYSKKISEIPVKWSPLTCTIEDLDTDAYGEIQFENQETTSKFIRVGQNTDMQKMIKLLFSIWNLEPPKLLISVTGGAQNFNLKSKLKDVFRRGLVKAALSTNAWITSGGNNVGVMKYVGEAISVSSLDPNKKLVVLGISNWCTATNRHLLIKKTDDENEILHYNNMAQKGYKSKSTPLDPNHSHFILVDNSELNVYGGEVEFRAKLEREIVNYVESKNAPIVVLVLEGGERTILTVLNSVKNGSPCVFIEGSGGCADFFAFALNKMNENGLQELNEDLRNELEYRSGVLWPTKSAYEIVRSLENVLQYSKLLSVFRLDSSKKRNEVDVAILRSLLKAQSDSSIAQLKLALTWNRIDIAKDFIFTEDKDWKNGVLNDLMYSALVGDKPDFVEIFLENDCDINEFLTYRRLLKLYNDLSKTCLLYKKLIKKKRLKHKINDNLALTFKFKEIGEIIEDMTDDLYSHSFTNEPLSLIDSQQAKEILAETDDFGNPKYIGNQTVSDPQSFHIDNKCKNPYHEIFMYSILTGKSEIAKIFWNYSNEITSALVASKIFKEYDNLVAGEDESYTELSEEYEKMAVDVIQSCYEEDQEDAQLMLLRQVPEYGNANAVLIGSSFENKNFVSSSCFQLLLAKLWHGQIFADASLINIIFAIILPFFAPLFLNLNFDKYKLNLEAMNIQAENAIKSDELGTSKENESNEEEKQSKLSYWEKIYYFFRSPFVKFCFNQLIEQEDLGVKIMDQQIGISLYEDDILILSDEVSKIQRAICIFEEFGKQNEIKFNPEKTQLITFGNKKWRTQKVKLYMHEKEIESIEKIKYLGVIVNSKNNNEDHIQQRIKNTMRSLNSIKTLGIDDERLKLKTKIQFYKTYCRPVLTYGCEALKMNNIHLRKMKTTEGTIIKRILRLNKKARTTKLMHALDVEPTETMLLKRKLAFIKRTSVNPFTGKLVDNLIKESIINKKSLSKKSVLNELNEKLGDSPDIEHLIRKVNDKIREVNENLKEERKDGYVILCNFYPIKHINEDGIEIGQNISWAEYLLIAWVLVFILDEIRQLIYIRLYREITTRKFFTDIWNIVELGSILLFTIGTVLRFFPNLNMYLAARIILSIDILFWFFRSLQGYSVIRSLGPKLVMIRRMLNELAVFILIVIVFIFAYGVATQALMYHNQELSLSLLKNVFFGAYFVIGGEYFEREKLMEVNECEGNSSELSITDMYTQDDCPEKYGTNVSLGLLVVYIIMLNILLVNLLIAIFSNAYEKVESEADKIWKFQRYRLVNEYFHRPFLPVPFTVLYYLFEIFRMIFRFIFGLCFNLQSRNRISLWSTLLLPSESNRLKLWESFIAEEYLNKKDILTKESQEYRLQINTEKVDTLNSKFEKMTDSQSNLANRMKNLEQKMDKILSLLGHNQDDDNVKNPVKQLTSRFSSADKVKPIEYYSDSNVEIVHVPYEKKEWTVRYDNYFPNQYTSIDVLYSLSADFDLLKKPENLRPKIKFNRFDNESGLDRTSCLGEYIVRNGIPLNPHGRQGISGRGSLYFWGPNQFYEIIFTRYKTNNRGEYSFDTNGKSVVEFLALDNKRSKLRFPSVLQEKNVTLEELIERNLIYELFSIEKMDHMSILTILKNPINITRYYKESKFNTDNAWFEFCVINYHDQADKIFPLLKLKDSFDGRKLSWKEINEVSLSNLSTQDSVNLKRVLKLHQIPIEKF</sequence>
<dbReference type="Pfam" id="PF00078">
    <property type="entry name" value="RVT_1"/>
    <property type="match status" value="1"/>
</dbReference>
<feature type="domain" description="Ion transport" evidence="16">
    <location>
        <begin position="1073"/>
        <end position="1320"/>
    </location>
</feature>
<feature type="coiled-coil region" evidence="13">
    <location>
        <begin position="1398"/>
        <end position="1458"/>
    </location>
</feature>
<dbReference type="GO" id="GO:0099604">
    <property type="term" value="F:ligand-gated calcium channel activity"/>
    <property type="evidence" value="ECO:0007669"/>
    <property type="project" value="TreeGrafter"/>
</dbReference>
<keyword evidence="3" id="KW-0813">Transport</keyword>
<keyword evidence="10" id="KW-0406">Ion transport</keyword>
<dbReference type="InterPro" id="IPR005821">
    <property type="entry name" value="Ion_trans_dom"/>
</dbReference>
<evidence type="ECO:0000256" key="14">
    <source>
        <dbReference type="SAM" id="Phobius"/>
    </source>
</evidence>
<dbReference type="EMBL" id="CAJNOC010002211">
    <property type="protein sequence ID" value="CAF0919426.1"/>
    <property type="molecule type" value="Genomic_DNA"/>
</dbReference>
<keyword evidence="20" id="KW-1185">Reference proteome</keyword>
<feature type="transmembrane region" description="Helical" evidence="14">
    <location>
        <begin position="1195"/>
        <end position="1215"/>
    </location>
</feature>
<feature type="transmembrane region" description="Helical" evidence="14">
    <location>
        <begin position="1157"/>
        <end position="1174"/>
    </location>
</feature>
<keyword evidence="6" id="KW-0107">Calcium channel</keyword>
<dbReference type="SUPFAM" id="SSF55811">
    <property type="entry name" value="Nudix"/>
    <property type="match status" value="1"/>
</dbReference>
<organism evidence="19 20">
    <name type="scientific">Brachionus calyciflorus</name>
    <dbReference type="NCBI Taxonomy" id="104777"/>
    <lineage>
        <taxon>Eukaryota</taxon>
        <taxon>Metazoa</taxon>
        <taxon>Spiralia</taxon>
        <taxon>Gnathifera</taxon>
        <taxon>Rotifera</taxon>
        <taxon>Eurotatoria</taxon>
        <taxon>Monogononta</taxon>
        <taxon>Pseudotrocha</taxon>
        <taxon>Ploima</taxon>
        <taxon>Brachionidae</taxon>
        <taxon>Brachionus</taxon>
    </lineage>
</organism>
<accession>A0A814AS97</accession>
<evidence type="ECO:0000256" key="5">
    <source>
        <dbReference type="ARBA" id="ARBA00022568"/>
    </source>
</evidence>
<dbReference type="Pfam" id="PF25508">
    <property type="entry name" value="TRPM2"/>
    <property type="match status" value="1"/>
</dbReference>
<keyword evidence="9 14" id="KW-1133">Transmembrane helix</keyword>
<feature type="transmembrane region" description="Helical" evidence="14">
    <location>
        <begin position="1130"/>
        <end position="1151"/>
    </location>
</feature>
<keyword evidence="7 14" id="KW-0812">Transmembrane</keyword>
<feature type="transmembrane region" description="Helical" evidence="14">
    <location>
        <begin position="700"/>
        <end position="723"/>
    </location>
</feature>
<evidence type="ECO:0000259" key="18">
    <source>
        <dbReference type="Pfam" id="PF25508"/>
    </source>
</evidence>
<dbReference type="InterPro" id="IPR057366">
    <property type="entry name" value="TRPM-like"/>
</dbReference>
<evidence type="ECO:0000256" key="1">
    <source>
        <dbReference type="ARBA" id="ARBA00004651"/>
    </source>
</evidence>
<protein>
    <submittedName>
        <fullName evidence="19">Uncharacterized protein</fullName>
    </submittedName>
</protein>
<keyword evidence="11 14" id="KW-0472">Membrane</keyword>
<dbReference type="InterPro" id="IPR050927">
    <property type="entry name" value="TRPM"/>
</dbReference>
<dbReference type="Gene3D" id="3.90.79.10">
    <property type="entry name" value="Nucleoside Triphosphate Pyrophosphohydrolase"/>
    <property type="match status" value="1"/>
</dbReference>
<evidence type="ECO:0000256" key="2">
    <source>
        <dbReference type="ARBA" id="ARBA00009501"/>
    </source>
</evidence>
<comment type="subcellular location">
    <subcellularLocation>
        <location evidence="1">Cell membrane</location>
        <topology evidence="1">Multi-pass membrane protein</topology>
    </subcellularLocation>
</comment>
<dbReference type="Proteomes" id="UP000663879">
    <property type="component" value="Unassembled WGS sequence"/>
</dbReference>
<evidence type="ECO:0000256" key="9">
    <source>
        <dbReference type="ARBA" id="ARBA00022989"/>
    </source>
</evidence>
<comment type="caution">
    <text evidence="19">The sequence shown here is derived from an EMBL/GenBank/DDBJ whole genome shotgun (WGS) entry which is preliminary data.</text>
</comment>
<evidence type="ECO:0000256" key="8">
    <source>
        <dbReference type="ARBA" id="ARBA00022837"/>
    </source>
</evidence>
<keyword evidence="8" id="KW-0106">Calcium</keyword>
<dbReference type="InterPro" id="IPR000477">
    <property type="entry name" value="RT_dom"/>
</dbReference>
<feature type="domain" description="Reverse transcriptase" evidence="15">
    <location>
        <begin position="797"/>
        <end position="882"/>
    </location>
</feature>
<keyword evidence="13" id="KW-0175">Coiled coil</keyword>
<dbReference type="OrthoDB" id="310870at2759"/>
<evidence type="ECO:0000256" key="12">
    <source>
        <dbReference type="ARBA" id="ARBA00023303"/>
    </source>
</evidence>
<dbReference type="Pfam" id="PF25969">
    <property type="entry name" value="NUDT9_N"/>
    <property type="match status" value="1"/>
</dbReference>
<reference evidence="19" key="1">
    <citation type="submission" date="2021-02" db="EMBL/GenBank/DDBJ databases">
        <authorList>
            <person name="Nowell W R."/>
        </authorList>
    </citation>
    <scope>NUCLEOTIDE SEQUENCE</scope>
    <source>
        <strain evidence="19">Ploen Becks lab</strain>
    </source>
</reference>
<dbReference type="Pfam" id="PF00520">
    <property type="entry name" value="Ion_trans"/>
    <property type="match status" value="1"/>
</dbReference>
<gene>
    <name evidence="19" type="ORF">OXX778_LOCUS12307</name>
</gene>
<evidence type="ECO:0000256" key="3">
    <source>
        <dbReference type="ARBA" id="ARBA00022448"/>
    </source>
</evidence>
<evidence type="ECO:0000313" key="19">
    <source>
        <dbReference type="EMBL" id="CAF0919426.1"/>
    </source>
</evidence>